<dbReference type="SUPFAM" id="SSF52317">
    <property type="entry name" value="Class I glutamine amidotransferase-like"/>
    <property type="match status" value="1"/>
</dbReference>
<feature type="domain" description="ThuA-like" evidence="2">
    <location>
        <begin position="74"/>
        <end position="293"/>
    </location>
</feature>
<evidence type="ECO:0000313" key="4">
    <source>
        <dbReference type="Proteomes" id="UP000619457"/>
    </source>
</evidence>
<reference evidence="3" key="2">
    <citation type="submission" date="2020-09" db="EMBL/GenBank/DDBJ databases">
        <authorList>
            <person name="Sun Q."/>
            <person name="Kim S."/>
        </authorList>
    </citation>
    <scope>NUCLEOTIDE SEQUENCE</scope>
    <source>
        <strain evidence="3">KCTC 12368</strain>
    </source>
</reference>
<dbReference type="RefSeq" id="WP_018473455.1">
    <property type="nucleotide sequence ID" value="NZ_BMWX01000003.1"/>
</dbReference>
<sequence length="319" mass="35791">MKLLLTSLLSFFVLSLYAQSRSDKIAVLIVDGQNNHQAWPKTTLMMKDYLENTGKFTVEVARTQYLWNAGPQAEYLDKVATTKGEDLKEPKADPDFSPKFSDYDVILSNFGWKAADWPEKTQQAFEKFIKKGGGFVSVHAADNSFPEWEAYNEMIGIGGWGGRNENWGPYVYYNKEGERVEDNTPGAAGRHGKRESFEITLREAHPVTEGMPEQWQGAVDECYAYMRGPAKHMTILATGEDLSREGGKDYHAPVLMAIDYGKGRIFHTTLGHDVRSMEGVGFITALLRGTEWAATGKVTIPVPEDFPQKNEPSAREFTE</sequence>
<reference evidence="3" key="1">
    <citation type="journal article" date="2014" name="Int. J. Syst. Evol. Microbiol.">
        <title>Complete genome sequence of Corynebacterium casei LMG S-19264T (=DSM 44701T), isolated from a smear-ripened cheese.</title>
        <authorList>
            <consortium name="US DOE Joint Genome Institute (JGI-PGF)"/>
            <person name="Walter F."/>
            <person name="Albersmeier A."/>
            <person name="Kalinowski J."/>
            <person name="Ruckert C."/>
        </authorList>
    </citation>
    <scope>NUCLEOTIDE SEQUENCE</scope>
    <source>
        <strain evidence="3">KCTC 12368</strain>
    </source>
</reference>
<evidence type="ECO:0000256" key="1">
    <source>
        <dbReference type="SAM" id="SignalP"/>
    </source>
</evidence>
<name>A0A918PVW3_9BACT</name>
<dbReference type="PANTHER" id="PTHR40469:SF2">
    <property type="entry name" value="GALACTOSE-BINDING DOMAIN-LIKE SUPERFAMILY PROTEIN"/>
    <property type="match status" value="1"/>
</dbReference>
<keyword evidence="1" id="KW-0732">Signal</keyword>
<organism evidence="3 4">
    <name type="scientific">Echinicola pacifica</name>
    <dbReference type="NCBI Taxonomy" id="346377"/>
    <lineage>
        <taxon>Bacteria</taxon>
        <taxon>Pseudomonadati</taxon>
        <taxon>Bacteroidota</taxon>
        <taxon>Cytophagia</taxon>
        <taxon>Cytophagales</taxon>
        <taxon>Cyclobacteriaceae</taxon>
        <taxon>Echinicola</taxon>
    </lineage>
</organism>
<dbReference type="PANTHER" id="PTHR40469">
    <property type="entry name" value="SECRETED GLYCOSYL HYDROLASE"/>
    <property type="match status" value="1"/>
</dbReference>
<protein>
    <recommendedName>
        <fullName evidence="2">ThuA-like domain-containing protein</fullName>
    </recommendedName>
</protein>
<comment type="caution">
    <text evidence="3">The sequence shown here is derived from an EMBL/GenBank/DDBJ whole genome shotgun (WGS) entry which is preliminary data.</text>
</comment>
<dbReference type="Pfam" id="PF06283">
    <property type="entry name" value="ThuA"/>
    <property type="match status" value="1"/>
</dbReference>
<dbReference type="InterPro" id="IPR029010">
    <property type="entry name" value="ThuA-like"/>
</dbReference>
<feature type="chain" id="PRO_5037363827" description="ThuA-like domain-containing protein" evidence="1">
    <location>
        <begin position="19"/>
        <end position="319"/>
    </location>
</feature>
<dbReference type="AlphaFoldDB" id="A0A918PVW3"/>
<evidence type="ECO:0000259" key="2">
    <source>
        <dbReference type="Pfam" id="PF06283"/>
    </source>
</evidence>
<dbReference type="InterPro" id="IPR029062">
    <property type="entry name" value="Class_I_gatase-like"/>
</dbReference>
<feature type="signal peptide" evidence="1">
    <location>
        <begin position="1"/>
        <end position="18"/>
    </location>
</feature>
<keyword evidence="4" id="KW-1185">Reference proteome</keyword>
<evidence type="ECO:0000313" key="3">
    <source>
        <dbReference type="EMBL" id="GGZ24941.1"/>
    </source>
</evidence>
<dbReference type="Gene3D" id="3.40.50.880">
    <property type="match status" value="1"/>
</dbReference>
<proteinExistence type="predicted"/>
<dbReference type="Proteomes" id="UP000619457">
    <property type="component" value="Unassembled WGS sequence"/>
</dbReference>
<dbReference type="EMBL" id="BMWX01000003">
    <property type="protein sequence ID" value="GGZ24941.1"/>
    <property type="molecule type" value="Genomic_DNA"/>
</dbReference>
<accession>A0A918PVW3</accession>
<gene>
    <name evidence="3" type="ORF">GCM10007049_16730</name>
</gene>